<evidence type="ECO:0000313" key="13">
    <source>
        <dbReference type="EMBL" id="MCO6049102.1"/>
    </source>
</evidence>
<evidence type="ECO:0000256" key="10">
    <source>
        <dbReference type="SAM" id="Coils"/>
    </source>
</evidence>
<keyword evidence="7 9" id="KW-1133">Transmembrane helix</keyword>
<dbReference type="PANTHER" id="PTHR30386:SF17">
    <property type="entry name" value="ALKALINE PROTEASE SECRETION PROTEIN APRE"/>
    <property type="match status" value="1"/>
</dbReference>
<feature type="domain" description="AprE-like long alpha-helical hairpin" evidence="11">
    <location>
        <begin position="104"/>
        <end position="288"/>
    </location>
</feature>
<dbReference type="InterPro" id="IPR058982">
    <property type="entry name" value="Beta-barrel_AprE"/>
</dbReference>
<sequence length="445" mass="48948">MSSADAVHDIDWYSDVPRSIRPHLVLGLILGVVCLGGFGTWASIAPLKAAVISPGSFVATGENKVVQHLEGGIIEDLLVNEGDRVKAGEPIIKLDGTAAQVKQRQLFLRQARLEANVARLQAQAQGRPHVAFPEIVTENEGDPEVQAIVESTKASFESAKTRLQTEIGLLQQNVAALDFRTEGFGRQRSSMQTQLGLLKEEYAGKLTLLSQGLIRATEVKAIQRAMADADGQIGRLDSEMSETKAQSDKYTQQAEQTTTELRQQALAELQTAESELDAVREQAREAKNVVKRSTINAPVDGVVVRMYYHTAGGVIESGKKIAEILPSDAPLIIETLVQRKDIDVVKLGQHATVRLSALNQRTTPVLNGEVYYVSADALTDATPDRMQEVYLARIKLSPEELHRVRNFSPTPGMPVEVMIQTAERTFLDYLTRPIRDSMNRAFMEQ</sequence>
<evidence type="ECO:0000256" key="1">
    <source>
        <dbReference type="ARBA" id="ARBA00004377"/>
    </source>
</evidence>
<keyword evidence="5 9" id="KW-0997">Cell inner membrane</keyword>
<dbReference type="Gene3D" id="2.40.50.100">
    <property type="match status" value="1"/>
</dbReference>
<evidence type="ECO:0000256" key="5">
    <source>
        <dbReference type="ARBA" id="ARBA00022519"/>
    </source>
</evidence>
<accession>A0ABT1C2U6</accession>
<evidence type="ECO:0000256" key="9">
    <source>
        <dbReference type="RuleBase" id="RU365093"/>
    </source>
</evidence>
<evidence type="ECO:0000256" key="6">
    <source>
        <dbReference type="ARBA" id="ARBA00022692"/>
    </source>
</evidence>
<evidence type="ECO:0000313" key="14">
    <source>
        <dbReference type="Proteomes" id="UP001205906"/>
    </source>
</evidence>
<comment type="similarity">
    <text evidence="2 9">Belongs to the membrane fusion protein (MFP) (TC 8.A.1) family.</text>
</comment>
<feature type="domain" description="AprE-like beta-barrel" evidence="12">
    <location>
        <begin position="331"/>
        <end position="421"/>
    </location>
</feature>
<dbReference type="InterPro" id="IPR050739">
    <property type="entry name" value="MFP"/>
</dbReference>
<keyword evidence="4 9" id="KW-1003">Cell membrane</keyword>
<keyword evidence="10" id="KW-0175">Coiled coil</keyword>
<dbReference type="PRINTS" id="PR01490">
    <property type="entry name" value="RTXTOXIND"/>
</dbReference>
<organism evidence="13 14">
    <name type="scientific">Mesorhizobium liriopis</name>
    <dbReference type="NCBI Taxonomy" id="2953882"/>
    <lineage>
        <taxon>Bacteria</taxon>
        <taxon>Pseudomonadati</taxon>
        <taxon>Pseudomonadota</taxon>
        <taxon>Alphaproteobacteria</taxon>
        <taxon>Hyphomicrobiales</taxon>
        <taxon>Phyllobacteriaceae</taxon>
        <taxon>Mesorhizobium</taxon>
    </lineage>
</organism>
<comment type="caution">
    <text evidence="13">The sequence shown here is derived from an EMBL/GenBank/DDBJ whole genome shotgun (WGS) entry which is preliminary data.</text>
</comment>
<dbReference type="NCBIfam" id="TIGR01843">
    <property type="entry name" value="type_I_hlyD"/>
    <property type="match status" value="1"/>
</dbReference>
<evidence type="ECO:0000256" key="8">
    <source>
        <dbReference type="ARBA" id="ARBA00023136"/>
    </source>
</evidence>
<dbReference type="PANTHER" id="PTHR30386">
    <property type="entry name" value="MEMBRANE FUSION SUBUNIT OF EMRAB-TOLC MULTIDRUG EFFLUX PUMP"/>
    <property type="match status" value="1"/>
</dbReference>
<dbReference type="Pfam" id="PF26002">
    <property type="entry name" value="Beta-barrel_AprE"/>
    <property type="match status" value="1"/>
</dbReference>
<keyword evidence="6 9" id="KW-0812">Transmembrane</keyword>
<keyword evidence="8 9" id="KW-0472">Membrane</keyword>
<proteinExistence type="inferred from homology"/>
<keyword evidence="14" id="KW-1185">Reference proteome</keyword>
<dbReference type="Proteomes" id="UP001205906">
    <property type="component" value="Unassembled WGS sequence"/>
</dbReference>
<evidence type="ECO:0000256" key="7">
    <source>
        <dbReference type="ARBA" id="ARBA00022989"/>
    </source>
</evidence>
<dbReference type="RefSeq" id="WP_252816509.1">
    <property type="nucleotide sequence ID" value="NZ_JAMXQS010000002.1"/>
</dbReference>
<evidence type="ECO:0000256" key="4">
    <source>
        <dbReference type="ARBA" id="ARBA00022475"/>
    </source>
</evidence>
<gene>
    <name evidence="13" type="ORF">NGM99_04785</name>
</gene>
<reference evidence="13 14" key="1">
    <citation type="submission" date="2022-06" db="EMBL/GenBank/DDBJ databases">
        <title>Mesorhizobium sp. strain RP14 Genome sequencing and assembly.</title>
        <authorList>
            <person name="Kim I."/>
        </authorList>
    </citation>
    <scope>NUCLEOTIDE SEQUENCE [LARGE SCALE GENOMIC DNA]</scope>
    <source>
        <strain evidence="14">RP14(2022)</strain>
    </source>
</reference>
<evidence type="ECO:0000259" key="12">
    <source>
        <dbReference type="Pfam" id="PF26002"/>
    </source>
</evidence>
<dbReference type="InterPro" id="IPR010129">
    <property type="entry name" value="T1SS_HlyD"/>
</dbReference>
<feature type="transmembrane region" description="Helical" evidence="9">
    <location>
        <begin position="24"/>
        <end position="44"/>
    </location>
</feature>
<dbReference type="InterPro" id="IPR058781">
    <property type="entry name" value="HH_AprE-like"/>
</dbReference>
<evidence type="ECO:0000259" key="11">
    <source>
        <dbReference type="Pfam" id="PF25994"/>
    </source>
</evidence>
<dbReference type="Pfam" id="PF25994">
    <property type="entry name" value="HH_AprE"/>
    <property type="match status" value="1"/>
</dbReference>
<dbReference type="EMBL" id="JAMXQS010000002">
    <property type="protein sequence ID" value="MCO6049102.1"/>
    <property type="molecule type" value="Genomic_DNA"/>
</dbReference>
<dbReference type="Gene3D" id="2.40.30.170">
    <property type="match status" value="1"/>
</dbReference>
<comment type="subcellular location">
    <subcellularLocation>
        <location evidence="1 9">Cell inner membrane</location>
        <topology evidence="1 9">Single-pass membrane protein</topology>
    </subcellularLocation>
</comment>
<evidence type="ECO:0000256" key="2">
    <source>
        <dbReference type="ARBA" id="ARBA00009477"/>
    </source>
</evidence>
<keyword evidence="3 9" id="KW-0813">Transport</keyword>
<dbReference type="SUPFAM" id="SSF111369">
    <property type="entry name" value="HlyD-like secretion proteins"/>
    <property type="match status" value="1"/>
</dbReference>
<feature type="coiled-coil region" evidence="10">
    <location>
        <begin position="240"/>
        <end position="296"/>
    </location>
</feature>
<name>A0ABT1C2U6_9HYPH</name>
<protein>
    <recommendedName>
        <fullName evidence="9">Membrane fusion protein (MFP) family protein</fullName>
    </recommendedName>
</protein>
<evidence type="ECO:0000256" key="3">
    <source>
        <dbReference type="ARBA" id="ARBA00022448"/>
    </source>
</evidence>